<feature type="short sequence motif" description="Q motif" evidence="11">
    <location>
        <begin position="34"/>
        <end position="62"/>
    </location>
</feature>
<name>R7UVE3_CAPTE</name>
<protein>
    <recommendedName>
        <fullName evidence="2">RNA helicase</fullName>
        <ecNumber evidence="2">3.6.4.13</ecNumber>
    </recommendedName>
</protein>
<keyword evidence="7 12" id="KW-0067">ATP-binding</keyword>
<comment type="subcellular location">
    <subcellularLocation>
        <location evidence="1">Nucleus</location>
        <location evidence="1">Nucleolus</location>
    </subcellularLocation>
</comment>
<dbReference type="InterPro" id="IPR027417">
    <property type="entry name" value="P-loop_NTPase"/>
</dbReference>
<evidence type="ECO:0000256" key="6">
    <source>
        <dbReference type="ARBA" id="ARBA00022806"/>
    </source>
</evidence>
<evidence type="ECO:0000256" key="11">
    <source>
        <dbReference type="PROSITE-ProRule" id="PRU00552"/>
    </source>
</evidence>
<comment type="similarity">
    <text evidence="9">Belongs to the DEAD box helicase family. DDX27/DRS1 subfamily.</text>
</comment>
<dbReference type="GO" id="GO:0003676">
    <property type="term" value="F:nucleic acid binding"/>
    <property type="evidence" value="ECO:0007669"/>
    <property type="project" value="InterPro"/>
</dbReference>
<dbReference type="Pfam" id="PF00270">
    <property type="entry name" value="DEAD"/>
    <property type="match status" value="1"/>
</dbReference>
<dbReference type="Gene3D" id="3.40.50.300">
    <property type="entry name" value="P-loop containing nucleotide triphosphate hydrolases"/>
    <property type="match status" value="2"/>
</dbReference>
<feature type="coiled-coil region" evidence="13">
    <location>
        <begin position="412"/>
        <end position="439"/>
    </location>
</feature>
<dbReference type="InterPro" id="IPR014001">
    <property type="entry name" value="Helicase_ATP-bd"/>
</dbReference>
<evidence type="ECO:0000256" key="3">
    <source>
        <dbReference type="ARBA" id="ARBA00022517"/>
    </source>
</evidence>
<evidence type="ECO:0000256" key="4">
    <source>
        <dbReference type="ARBA" id="ARBA00022741"/>
    </source>
</evidence>
<evidence type="ECO:0000256" key="14">
    <source>
        <dbReference type="SAM" id="MobiDB-lite"/>
    </source>
</evidence>
<dbReference type="PANTHER" id="PTHR47959:SF1">
    <property type="entry name" value="ATP-DEPENDENT RNA HELICASE DBPA"/>
    <property type="match status" value="1"/>
</dbReference>
<dbReference type="PROSITE" id="PS51192">
    <property type="entry name" value="HELICASE_ATP_BIND_1"/>
    <property type="match status" value="1"/>
</dbReference>
<evidence type="ECO:0000256" key="5">
    <source>
        <dbReference type="ARBA" id="ARBA00022801"/>
    </source>
</evidence>
<organism evidence="18">
    <name type="scientific">Capitella teleta</name>
    <name type="common">Polychaete worm</name>
    <dbReference type="NCBI Taxonomy" id="283909"/>
    <lineage>
        <taxon>Eukaryota</taxon>
        <taxon>Metazoa</taxon>
        <taxon>Spiralia</taxon>
        <taxon>Lophotrochozoa</taxon>
        <taxon>Annelida</taxon>
        <taxon>Polychaeta</taxon>
        <taxon>Sedentaria</taxon>
        <taxon>Scolecida</taxon>
        <taxon>Capitellidae</taxon>
        <taxon>Capitella</taxon>
    </lineage>
</organism>
<dbReference type="PANTHER" id="PTHR47959">
    <property type="entry name" value="ATP-DEPENDENT RNA HELICASE RHLE-RELATED"/>
    <property type="match status" value="1"/>
</dbReference>
<evidence type="ECO:0000256" key="1">
    <source>
        <dbReference type="ARBA" id="ARBA00004604"/>
    </source>
</evidence>
<feature type="domain" description="DEAD-box RNA helicase Q" evidence="17">
    <location>
        <begin position="34"/>
        <end position="62"/>
    </location>
</feature>
<reference evidence="20" key="1">
    <citation type="submission" date="2012-12" db="EMBL/GenBank/DDBJ databases">
        <authorList>
            <person name="Hellsten U."/>
            <person name="Grimwood J."/>
            <person name="Chapman J.A."/>
            <person name="Shapiro H."/>
            <person name="Aerts A."/>
            <person name="Otillar R.P."/>
            <person name="Terry A.Y."/>
            <person name="Boore J.L."/>
            <person name="Simakov O."/>
            <person name="Marletaz F."/>
            <person name="Cho S.-J."/>
            <person name="Edsinger-Gonzales E."/>
            <person name="Havlak P."/>
            <person name="Kuo D.-H."/>
            <person name="Larsson T."/>
            <person name="Lv J."/>
            <person name="Arendt D."/>
            <person name="Savage R."/>
            <person name="Osoegawa K."/>
            <person name="de Jong P."/>
            <person name="Lindberg D.R."/>
            <person name="Seaver E.C."/>
            <person name="Weisblat D.A."/>
            <person name="Putnam N.H."/>
            <person name="Grigoriev I.V."/>
            <person name="Rokhsar D.S."/>
        </authorList>
    </citation>
    <scope>NUCLEOTIDE SEQUENCE</scope>
    <source>
        <strain evidence="20">I ESC-2004</strain>
    </source>
</reference>
<evidence type="ECO:0000256" key="7">
    <source>
        <dbReference type="ARBA" id="ARBA00022840"/>
    </source>
</evidence>
<dbReference type="EMBL" id="AMQN01006117">
    <property type="status" value="NOT_ANNOTATED_CDS"/>
    <property type="molecule type" value="Genomic_DNA"/>
</dbReference>
<dbReference type="InterPro" id="IPR050079">
    <property type="entry name" value="DEAD_box_RNA_helicase"/>
</dbReference>
<dbReference type="OMA" id="MIDPPKQ"/>
<evidence type="ECO:0000256" key="9">
    <source>
        <dbReference type="ARBA" id="ARBA00043999"/>
    </source>
</evidence>
<dbReference type="AlphaFoldDB" id="R7UVE3"/>
<dbReference type="FunCoup" id="R7UVE3">
    <property type="interactions" value="1462"/>
</dbReference>
<dbReference type="GO" id="GO:0005730">
    <property type="term" value="C:nucleolus"/>
    <property type="evidence" value="ECO:0007669"/>
    <property type="project" value="UniProtKB-SubCell"/>
</dbReference>
<dbReference type="EnsemblMetazoa" id="CapteT141736">
    <property type="protein sequence ID" value="CapteP141736"/>
    <property type="gene ID" value="CapteG141736"/>
</dbReference>
<dbReference type="InterPro" id="IPR014014">
    <property type="entry name" value="RNA_helicase_DEAD_Q_motif"/>
</dbReference>
<keyword evidence="3" id="KW-0690">Ribosome biogenesis</keyword>
<sequence length="616" mass="69328">DTVKLKGKKKKKKKSADGAKISYSEEVTSYDDSVAFPDMNLSRPLLKAIANMGFTQPTPIQGATIPVALLGKDICACAATGTGKTAAFLLPVLERLLYRPRQAPVTRVLVLTPTRELAVQIHTVARQLTQFTNIETSLSAGGMDVKAQEAALRLGPDIVIATPGRLIDHLHNAPNFNLNSVEVLILDEADRMLDEYFAEQMKEVISLCATVRQTMLFSATMTEEVKDLAAVSLNSPVKIFVNENTQVALNLRQEFIRIRPNREGDREAVVGALLKRTFHDQVMVFVQTKKQAHRLHIILGLLGIRVGELHGNLSQQQRLESLKRFKDGDVDVLLATDLAARGLDIDGVRTVINFTMPSTCAHYIHRVGRTARAGKSGRAITLAGEQERKVLKEVVKKATLPVKSRVVPQDVVTRFREKIDSLESEITAIERQEVEEKEMRITELKVNKAQKMIEHQEEIMSRPKRGWFQTHNERMREKELFLFLLSFLETLRLDVHSALPRTHKISKSKQKRLTTDDRVEHELRKAATFAARSAKKQNRTTRIQTIDNIKTSRKPKGKKSSFEKELTSTSGKSLKKFRAGPSYEEKKELGLNKKSKKGQGKRTRLVPLFRIACLEI</sequence>
<dbReference type="STRING" id="283909.R7UVE3"/>
<evidence type="ECO:0000313" key="19">
    <source>
        <dbReference type="EnsemblMetazoa" id="CapteP141736"/>
    </source>
</evidence>
<dbReference type="SMART" id="SM00487">
    <property type="entry name" value="DEXDc"/>
    <property type="match status" value="1"/>
</dbReference>
<dbReference type="PROSITE" id="PS51194">
    <property type="entry name" value="HELICASE_CTER"/>
    <property type="match status" value="1"/>
</dbReference>
<dbReference type="InterPro" id="IPR000629">
    <property type="entry name" value="RNA-helicase_DEAD-box_CS"/>
</dbReference>
<feature type="compositionally biased region" description="Basic residues" evidence="14">
    <location>
        <begin position="593"/>
        <end position="602"/>
    </location>
</feature>
<evidence type="ECO:0000256" key="13">
    <source>
        <dbReference type="SAM" id="Coils"/>
    </source>
</evidence>
<dbReference type="GO" id="GO:0003724">
    <property type="term" value="F:RNA helicase activity"/>
    <property type="evidence" value="ECO:0007669"/>
    <property type="project" value="UniProtKB-EC"/>
</dbReference>
<dbReference type="InterPro" id="IPR011545">
    <property type="entry name" value="DEAD/DEAH_box_helicase_dom"/>
</dbReference>
<dbReference type="OrthoDB" id="10259843at2759"/>
<dbReference type="EMBL" id="KB297695">
    <property type="protein sequence ID" value="ELU10207.1"/>
    <property type="molecule type" value="Genomic_DNA"/>
</dbReference>
<dbReference type="FunFam" id="3.40.50.300:FF:000842">
    <property type="entry name" value="ATP-dependent RNA helicase DRS1"/>
    <property type="match status" value="1"/>
</dbReference>
<dbReference type="GO" id="GO:0016787">
    <property type="term" value="F:hydrolase activity"/>
    <property type="evidence" value="ECO:0007669"/>
    <property type="project" value="UniProtKB-KW"/>
</dbReference>
<keyword evidence="5 12" id="KW-0378">Hydrolase</keyword>
<proteinExistence type="inferred from homology"/>
<dbReference type="CDD" id="cd17947">
    <property type="entry name" value="DEADc_DDX27"/>
    <property type="match status" value="1"/>
</dbReference>
<dbReference type="GO" id="GO:0005829">
    <property type="term" value="C:cytosol"/>
    <property type="evidence" value="ECO:0007669"/>
    <property type="project" value="TreeGrafter"/>
</dbReference>
<feature type="non-terminal residue" evidence="18">
    <location>
        <position position="1"/>
    </location>
</feature>
<dbReference type="SMART" id="SM00490">
    <property type="entry name" value="HELICc"/>
    <property type="match status" value="1"/>
</dbReference>
<feature type="domain" description="Helicase C-terminal" evidence="16">
    <location>
        <begin position="250"/>
        <end position="413"/>
    </location>
</feature>
<dbReference type="Proteomes" id="UP000014760">
    <property type="component" value="Unassembled WGS sequence"/>
</dbReference>
<evidence type="ECO:0000259" key="16">
    <source>
        <dbReference type="PROSITE" id="PS51194"/>
    </source>
</evidence>
<evidence type="ECO:0000313" key="20">
    <source>
        <dbReference type="Proteomes" id="UP000014760"/>
    </source>
</evidence>
<evidence type="ECO:0000313" key="18">
    <source>
        <dbReference type="EMBL" id="ELU10207.1"/>
    </source>
</evidence>
<dbReference type="GO" id="GO:0005524">
    <property type="term" value="F:ATP binding"/>
    <property type="evidence" value="ECO:0007669"/>
    <property type="project" value="UniProtKB-KW"/>
</dbReference>
<evidence type="ECO:0000256" key="8">
    <source>
        <dbReference type="ARBA" id="ARBA00023242"/>
    </source>
</evidence>
<dbReference type="PROSITE" id="PS00039">
    <property type="entry name" value="DEAD_ATP_HELICASE"/>
    <property type="match status" value="1"/>
</dbReference>
<evidence type="ECO:0000259" key="15">
    <source>
        <dbReference type="PROSITE" id="PS51192"/>
    </source>
</evidence>
<dbReference type="GO" id="GO:0006364">
    <property type="term" value="P:rRNA processing"/>
    <property type="evidence" value="ECO:0007669"/>
    <property type="project" value="UniProtKB-ARBA"/>
</dbReference>
<dbReference type="CDD" id="cd18787">
    <property type="entry name" value="SF2_C_DEAD"/>
    <property type="match status" value="1"/>
</dbReference>
<evidence type="ECO:0000256" key="2">
    <source>
        <dbReference type="ARBA" id="ARBA00012552"/>
    </source>
</evidence>
<accession>R7UVE3</accession>
<dbReference type="EC" id="3.6.4.13" evidence="2"/>
<keyword evidence="6 12" id="KW-0347">Helicase</keyword>
<keyword evidence="20" id="KW-1185">Reference proteome</keyword>
<keyword evidence="13" id="KW-0175">Coiled coil</keyword>
<dbReference type="InterPro" id="IPR001650">
    <property type="entry name" value="Helicase_C-like"/>
</dbReference>
<gene>
    <name evidence="18" type="ORF">CAPTEDRAFT_141736</name>
</gene>
<evidence type="ECO:0000256" key="12">
    <source>
        <dbReference type="RuleBase" id="RU000492"/>
    </source>
</evidence>
<evidence type="ECO:0000256" key="10">
    <source>
        <dbReference type="ARBA" id="ARBA00047984"/>
    </source>
</evidence>
<dbReference type="SUPFAM" id="SSF52540">
    <property type="entry name" value="P-loop containing nucleoside triphosphate hydrolases"/>
    <property type="match status" value="1"/>
</dbReference>
<dbReference type="HOGENOM" id="CLU_003041_3_3_1"/>
<reference evidence="18 20" key="2">
    <citation type="journal article" date="2013" name="Nature">
        <title>Insights into bilaterian evolution from three spiralian genomes.</title>
        <authorList>
            <person name="Simakov O."/>
            <person name="Marletaz F."/>
            <person name="Cho S.J."/>
            <person name="Edsinger-Gonzales E."/>
            <person name="Havlak P."/>
            <person name="Hellsten U."/>
            <person name="Kuo D.H."/>
            <person name="Larsson T."/>
            <person name="Lv J."/>
            <person name="Arendt D."/>
            <person name="Savage R."/>
            <person name="Osoegawa K."/>
            <person name="de Jong P."/>
            <person name="Grimwood J."/>
            <person name="Chapman J.A."/>
            <person name="Shapiro H."/>
            <person name="Aerts A."/>
            <person name="Otillar R.P."/>
            <person name="Terry A.Y."/>
            <person name="Boore J.L."/>
            <person name="Grigoriev I.V."/>
            <person name="Lindberg D.R."/>
            <person name="Seaver E.C."/>
            <person name="Weisblat D.A."/>
            <person name="Putnam N.H."/>
            <person name="Rokhsar D.S."/>
        </authorList>
    </citation>
    <scope>NUCLEOTIDE SEQUENCE</scope>
    <source>
        <strain evidence="18 20">I ESC-2004</strain>
    </source>
</reference>
<dbReference type="Pfam" id="PF00271">
    <property type="entry name" value="Helicase_C"/>
    <property type="match status" value="1"/>
</dbReference>
<dbReference type="PROSITE" id="PS51195">
    <property type="entry name" value="Q_MOTIF"/>
    <property type="match status" value="1"/>
</dbReference>
<evidence type="ECO:0000259" key="17">
    <source>
        <dbReference type="PROSITE" id="PS51195"/>
    </source>
</evidence>
<comment type="catalytic activity">
    <reaction evidence="10">
        <text>ATP + H2O = ADP + phosphate + H(+)</text>
        <dbReference type="Rhea" id="RHEA:13065"/>
        <dbReference type="ChEBI" id="CHEBI:15377"/>
        <dbReference type="ChEBI" id="CHEBI:15378"/>
        <dbReference type="ChEBI" id="CHEBI:30616"/>
        <dbReference type="ChEBI" id="CHEBI:43474"/>
        <dbReference type="ChEBI" id="CHEBI:456216"/>
        <dbReference type="EC" id="3.6.4.13"/>
    </reaction>
</comment>
<keyword evidence="4 12" id="KW-0547">Nucleotide-binding</keyword>
<reference evidence="19" key="3">
    <citation type="submission" date="2015-06" db="UniProtKB">
        <authorList>
            <consortium name="EnsemblMetazoa"/>
        </authorList>
    </citation>
    <scope>IDENTIFICATION</scope>
</reference>
<feature type="domain" description="Helicase ATP-binding" evidence="15">
    <location>
        <begin position="65"/>
        <end position="239"/>
    </location>
</feature>
<keyword evidence="8" id="KW-0539">Nucleus</keyword>
<feature type="region of interest" description="Disordered" evidence="14">
    <location>
        <begin position="545"/>
        <end position="602"/>
    </location>
</feature>